<name>A0AAD7NXZ5_9AGAR</name>
<keyword evidence="3" id="KW-1185">Reference proteome</keyword>
<dbReference type="Proteomes" id="UP001215598">
    <property type="component" value="Unassembled WGS sequence"/>
</dbReference>
<evidence type="ECO:0000313" key="2">
    <source>
        <dbReference type="EMBL" id="KAJ7779836.1"/>
    </source>
</evidence>
<sequence length="222" mass="25653">MADATPKSEPEREETPEPEPIPEKGYSLSMELVEFKDLNYDDEIFGIPEDQDEQTFCQESAEGDNSEVSEEETAELEGWPNSSRRFSKENQAADQGITEDVDPGVEDLVDIQNNKGDTEQAQAELVKGKNQKEIDNSFRWLLEEDSEEDETEEEAEARLIAENNAQWERCLEYQRKYCEEYSSNGNDDDEPEPPQDFRGNTMHEDVPSNDEEFYDNRNSIWE</sequence>
<feature type="compositionally biased region" description="Basic and acidic residues" evidence="1">
    <location>
        <begin position="1"/>
        <end position="15"/>
    </location>
</feature>
<reference evidence="2" key="1">
    <citation type="submission" date="2023-03" db="EMBL/GenBank/DDBJ databases">
        <title>Massive genome expansion in bonnet fungi (Mycena s.s.) driven by repeated elements and novel gene families across ecological guilds.</title>
        <authorList>
            <consortium name="Lawrence Berkeley National Laboratory"/>
            <person name="Harder C.B."/>
            <person name="Miyauchi S."/>
            <person name="Viragh M."/>
            <person name="Kuo A."/>
            <person name="Thoen E."/>
            <person name="Andreopoulos B."/>
            <person name="Lu D."/>
            <person name="Skrede I."/>
            <person name="Drula E."/>
            <person name="Henrissat B."/>
            <person name="Morin E."/>
            <person name="Kohler A."/>
            <person name="Barry K."/>
            <person name="LaButti K."/>
            <person name="Morin E."/>
            <person name="Salamov A."/>
            <person name="Lipzen A."/>
            <person name="Mereny Z."/>
            <person name="Hegedus B."/>
            <person name="Baldrian P."/>
            <person name="Stursova M."/>
            <person name="Weitz H."/>
            <person name="Taylor A."/>
            <person name="Grigoriev I.V."/>
            <person name="Nagy L.G."/>
            <person name="Martin F."/>
            <person name="Kauserud H."/>
        </authorList>
    </citation>
    <scope>NUCLEOTIDE SEQUENCE</scope>
    <source>
        <strain evidence="2">CBHHK182m</strain>
    </source>
</reference>
<evidence type="ECO:0000256" key="1">
    <source>
        <dbReference type="SAM" id="MobiDB-lite"/>
    </source>
</evidence>
<feature type="compositionally biased region" description="Acidic residues" evidence="1">
    <location>
        <begin position="61"/>
        <end position="75"/>
    </location>
</feature>
<organism evidence="2 3">
    <name type="scientific">Mycena metata</name>
    <dbReference type="NCBI Taxonomy" id="1033252"/>
    <lineage>
        <taxon>Eukaryota</taxon>
        <taxon>Fungi</taxon>
        <taxon>Dikarya</taxon>
        <taxon>Basidiomycota</taxon>
        <taxon>Agaricomycotina</taxon>
        <taxon>Agaricomycetes</taxon>
        <taxon>Agaricomycetidae</taxon>
        <taxon>Agaricales</taxon>
        <taxon>Marasmiineae</taxon>
        <taxon>Mycenaceae</taxon>
        <taxon>Mycena</taxon>
    </lineage>
</organism>
<protein>
    <submittedName>
        <fullName evidence="2">Uncharacterized protein</fullName>
    </submittedName>
</protein>
<dbReference type="EMBL" id="JARKIB010000005">
    <property type="protein sequence ID" value="KAJ7779836.1"/>
    <property type="molecule type" value="Genomic_DNA"/>
</dbReference>
<dbReference type="AlphaFoldDB" id="A0AAD7NXZ5"/>
<accession>A0AAD7NXZ5</accession>
<feature type="region of interest" description="Disordered" evidence="1">
    <location>
        <begin position="47"/>
        <end position="102"/>
    </location>
</feature>
<feature type="region of interest" description="Disordered" evidence="1">
    <location>
        <begin position="180"/>
        <end position="222"/>
    </location>
</feature>
<proteinExistence type="predicted"/>
<feature type="region of interest" description="Disordered" evidence="1">
    <location>
        <begin position="1"/>
        <end position="27"/>
    </location>
</feature>
<evidence type="ECO:0000313" key="3">
    <source>
        <dbReference type="Proteomes" id="UP001215598"/>
    </source>
</evidence>
<gene>
    <name evidence="2" type="ORF">B0H16DRAFT_1448271</name>
</gene>
<comment type="caution">
    <text evidence="2">The sequence shown here is derived from an EMBL/GenBank/DDBJ whole genome shotgun (WGS) entry which is preliminary data.</text>
</comment>
<feature type="compositionally biased region" description="Polar residues" evidence="1">
    <location>
        <begin position="80"/>
        <end position="93"/>
    </location>
</feature>